<sequence length="333" mass="35521">MLAAIGLDDQTHAVYVAMLHHPGHGVAELATHLGLDEPAIRAALDTLARLSLLHPSGGEPQPLRPISPEIGLTALLAERQAELTRRQLEIEESRAAVALLLADQAGRCQSAAEPSMERLVGVDAVRGRLVELARSCRSELCAFMPGGAQTPASLAASRPLDEASIRRGVRLRTVYLDSIRNDPATLAYAGWLCQGSSEVRTVPALPLRMLVVDRERALLPIDSESSGLGAVLLSGSGVVAGLLALFESVWSAAAPLGAPRPRDDRGLSRQEEQVLTLLVEGHIDEVIARRLGVSVRTGRRLTADLMQRLGARSRFQAGALAVARGWVDADRLA</sequence>
<keyword evidence="3" id="KW-1185">Reference proteome</keyword>
<dbReference type="Proteomes" id="UP000197174">
    <property type="component" value="Unassembled WGS sequence"/>
</dbReference>
<dbReference type="InterPro" id="IPR051797">
    <property type="entry name" value="TrmB-like"/>
</dbReference>
<dbReference type="GO" id="GO:0006355">
    <property type="term" value="P:regulation of DNA-templated transcription"/>
    <property type="evidence" value="ECO:0007669"/>
    <property type="project" value="InterPro"/>
</dbReference>
<dbReference type="PANTHER" id="PTHR34293">
    <property type="entry name" value="HTH-TYPE TRANSCRIPTIONAL REGULATOR TRMBL2"/>
    <property type="match status" value="1"/>
</dbReference>
<dbReference type="OrthoDB" id="4266042at2"/>
<dbReference type="InterPro" id="IPR000792">
    <property type="entry name" value="Tscrpt_reg_LuxR_C"/>
</dbReference>
<dbReference type="SUPFAM" id="SSF46894">
    <property type="entry name" value="C-terminal effector domain of the bipartite response regulators"/>
    <property type="match status" value="1"/>
</dbReference>
<dbReference type="InterPro" id="IPR016032">
    <property type="entry name" value="Sig_transdc_resp-reg_C-effctor"/>
</dbReference>
<comment type="caution">
    <text evidence="2">The sequence shown here is derived from an EMBL/GenBank/DDBJ whole genome shotgun (WGS) entry which is preliminary data.</text>
</comment>
<organism evidence="2 3">
    <name type="scientific">Micromonospora wenchangensis</name>
    <dbReference type="NCBI Taxonomy" id="1185415"/>
    <lineage>
        <taxon>Bacteria</taxon>
        <taxon>Bacillati</taxon>
        <taxon>Actinomycetota</taxon>
        <taxon>Actinomycetes</taxon>
        <taxon>Micromonosporales</taxon>
        <taxon>Micromonosporaceae</taxon>
        <taxon>Micromonospora</taxon>
    </lineage>
</organism>
<dbReference type="Pfam" id="PF00196">
    <property type="entry name" value="GerE"/>
    <property type="match status" value="1"/>
</dbReference>
<dbReference type="PROSITE" id="PS50043">
    <property type="entry name" value="HTH_LUXR_2"/>
    <property type="match status" value="1"/>
</dbReference>
<dbReference type="EMBL" id="MZMV01000015">
    <property type="protein sequence ID" value="OWV08695.1"/>
    <property type="molecule type" value="Genomic_DNA"/>
</dbReference>
<accession>A0A246RNG5</accession>
<protein>
    <submittedName>
        <fullName evidence="2">Helix-turn-helix transcriptional regulator</fullName>
    </submittedName>
</protein>
<dbReference type="Gene3D" id="1.10.10.10">
    <property type="entry name" value="Winged helix-like DNA-binding domain superfamily/Winged helix DNA-binding domain"/>
    <property type="match status" value="2"/>
</dbReference>
<dbReference type="SUPFAM" id="SSF46785">
    <property type="entry name" value="Winged helix' DNA-binding domain"/>
    <property type="match status" value="1"/>
</dbReference>
<evidence type="ECO:0000313" key="3">
    <source>
        <dbReference type="Proteomes" id="UP000197174"/>
    </source>
</evidence>
<evidence type="ECO:0000313" key="2">
    <source>
        <dbReference type="EMBL" id="OWV08695.1"/>
    </source>
</evidence>
<dbReference type="AlphaFoldDB" id="A0A246RNG5"/>
<dbReference type="InterPro" id="IPR036388">
    <property type="entry name" value="WH-like_DNA-bd_sf"/>
</dbReference>
<dbReference type="CDD" id="cd06170">
    <property type="entry name" value="LuxR_C_like"/>
    <property type="match status" value="1"/>
</dbReference>
<name>A0A246RNG5_9ACTN</name>
<proteinExistence type="predicted"/>
<dbReference type="GO" id="GO:0003677">
    <property type="term" value="F:DNA binding"/>
    <property type="evidence" value="ECO:0007669"/>
    <property type="project" value="InterPro"/>
</dbReference>
<evidence type="ECO:0000259" key="1">
    <source>
        <dbReference type="PROSITE" id="PS50043"/>
    </source>
</evidence>
<feature type="domain" description="HTH luxR-type" evidence="1">
    <location>
        <begin position="260"/>
        <end position="325"/>
    </location>
</feature>
<dbReference type="RefSeq" id="WP_088643799.1">
    <property type="nucleotide sequence ID" value="NZ_CBDRBW010000053.1"/>
</dbReference>
<dbReference type="SMART" id="SM00421">
    <property type="entry name" value="HTH_LUXR"/>
    <property type="match status" value="1"/>
</dbReference>
<dbReference type="InterPro" id="IPR036390">
    <property type="entry name" value="WH_DNA-bd_sf"/>
</dbReference>
<gene>
    <name evidence="2" type="ORF">B5D80_11390</name>
</gene>
<dbReference type="PANTHER" id="PTHR34293:SF1">
    <property type="entry name" value="HTH-TYPE TRANSCRIPTIONAL REGULATOR TRMBL2"/>
    <property type="match status" value="1"/>
</dbReference>
<reference evidence="2 3" key="1">
    <citation type="submission" date="2017-03" db="EMBL/GenBank/DDBJ databases">
        <title>Whole genome sequence of Micromonospora wenchangensis, isolated from mangrove soil.</title>
        <authorList>
            <person name="Yang H."/>
        </authorList>
    </citation>
    <scope>NUCLEOTIDE SEQUENCE [LARGE SCALE GENOMIC DNA]</scope>
    <source>
        <strain evidence="2 3">CCTCC AA 2012002</strain>
    </source>
</reference>